<dbReference type="RefSeq" id="WP_009367198.1">
    <property type="nucleotide sequence ID" value="NZ_ALJD01000004.1"/>
</dbReference>
<dbReference type="PANTHER" id="PTHR34236:SF1">
    <property type="entry name" value="DIMETHYL SULFOXIDE REDUCTASE TRANSCRIPTIONAL ACTIVATOR"/>
    <property type="match status" value="1"/>
</dbReference>
<name>J3A3I6_9EURY</name>
<dbReference type="InterPro" id="IPR031803">
    <property type="entry name" value="BAT_GAF/HTH-assoc"/>
</dbReference>
<dbReference type="Pfam" id="PF15915">
    <property type="entry name" value="BAT"/>
    <property type="match status" value="1"/>
</dbReference>
<gene>
    <name evidence="5" type="ORF">HSB1_21160</name>
</gene>
<sequence length="218" mass="24995">MGLIAEYDTQLTQLLDTLQAVPTMTVRHDEIYFTPDRSVKWIFWACGEQQSEFEAALDTDPTVEQYRVTAEIPHQRLYSVTLVGSPEDFTLSVFNELDIQILDATHSYDGTTVRVRCPSRETLSKLRETIEAKYGKFVVRRLYREETSDMSRYSVTEPQREALLCALEHGHFEVPRRSDLRTVASKLGISDQALSSRLRRGTATLLRDTLAQKTTNEE</sequence>
<evidence type="ECO:0000256" key="2">
    <source>
        <dbReference type="ARBA" id="ARBA00023163"/>
    </source>
</evidence>
<evidence type="ECO:0000259" key="4">
    <source>
        <dbReference type="Pfam" id="PF15915"/>
    </source>
</evidence>
<protein>
    <recommendedName>
        <fullName evidence="7">Bacterio-opsin activator HTH domain-containing protein</fullName>
    </recommendedName>
</protein>
<dbReference type="Proteomes" id="UP000007813">
    <property type="component" value="Unassembled WGS sequence"/>
</dbReference>
<dbReference type="InterPro" id="IPR007050">
    <property type="entry name" value="HTH_bacterioopsin"/>
</dbReference>
<keyword evidence="2" id="KW-0804">Transcription</keyword>
<evidence type="ECO:0000313" key="6">
    <source>
        <dbReference type="Proteomes" id="UP000007813"/>
    </source>
</evidence>
<evidence type="ECO:0008006" key="7">
    <source>
        <dbReference type="Google" id="ProtNLM"/>
    </source>
</evidence>
<dbReference type="AlphaFoldDB" id="J3A3I6"/>
<evidence type="ECO:0000259" key="3">
    <source>
        <dbReference type="Pfam" id="PF04967"/>
    </source>
</evidence>
<dbReference type="OrthoDB" id="156233at2157"/>
<evidence type="ECO:0000313" key="5">
    <source>
        <dbReference type="EMBL" id="EJN59958.1"/>
    </source>
</evidence>
<keyword evidence="1" id="KW-0805">Transcription regulation</keyword>
<dbReference type="PANTHER" id="PTHR34236">
    <property type="entry name" value="DIMETHYL SULFOXIDE REDUCTASE TRANSCRIPTIONAL ACTIVATOR"/>
    <property type="match status" value="1"/>
</dbReference>
<dbReference type="Pfam" id="PF04967">
    <property type="entry name" value="HTH_10"/>
    <property type="match status" value="1"/>
</dbReference>
<dbReference type="EMBL" id="ALJD01000004">
    <property type="protein sequence ID" value="EJN59958.1"/>
    <property type="molecule type" value="Genomic_DNA"/>
</dbReference>
<organism evidence="5 6">
    <name type="scientific">Halogranum salarium B-1</name>
    <dbReference type="NCBI Taxonomy" id="1210908"/>
    <lineage>
        <taxon>Archaea</taxon>
        <taxon>Methanobacteriati</taxon>
        <taxon>Methanobacteriota</taxon>
        <taxon>Stenosarchaea group</taxon>
        <taxon>Halobacteria</taxon>
        <taxon>Halobacteriales</taxon>
        <taxon>Haloferacaceae</taxon>
    </lineage>
</organism>
<proteinExistence type="predicted"/>
<accession>J3A3I6</accession>
<reference evidence="5 6" key="1">
    <citation type="journal article" date="2012" name="J. Bacteriol.">
        <title>Draft Genome Sequence of the Extremely Halophilic Archaeon Halogranum salarium B-1T.</title>
        <authorList>
            <person name="Kim K.K."/>
            <person name="Lee K.C."/>
            <person name="Lee J.S."/>
        </authorList>
    </citation>
    <scope>NUCLEOTIDE SEQUENCE [LARGE SCALE GENOMIC DNA]</scope>
    <source>
        <strain evidence="5 6">B-1</strain>
    </source>
</reference>
<feature type="domain" description="HTH bat-type" evidence="3">
    <location>
        <begin position="156"/>
        <end position="206"/>
    </location>
</feature>
<feature type="domain" description="Bacterioopsin transcriptional activator GAF and HTH associated" evidence="4">
    <location>
        <begin position="13"/>
        <end position="150"/>
    </location>
</feature>
<evidence type="ECO:0000256" key="1">
    <source>
        <dbReference type="ARBA" id="ARBA00023015"/>
    </source>
</evidence>
<dbReference type="eggNOG" id="arCOG02280">
    <property type="taxonomic scope" value="Archaea"/>
</dbReference>
<comment type="caution">
    <text evidence="5">The sequence shown here is derived from an EMBL/GenBank/DDBJ whole genome shotgun (WGS) entry which is preliminary data.</text>
</comment>